<proteinExistence type="predicted"/>
<keyword evidence="1" id="KW-0732">Signal</keyword>
<dbReference type="OrthoDB" id="2673829at2759"/>
<gene>
    <name evidence="2" type="ORF">EV702DRAFT_1217998</name>
</gene>
<name>A0A9P7D4M2_9AGAM</name>
<dbReference type="Gene3D" id="3.80.10.10">
    <property type="entry name" value="Ribonuclease Inhibitor"/>
    <property type="match status" value="1"/>
</dbReference>
<sequence length="467" mass="50989">MSCGLSSTLWMHSFCVLVGGESMTIAKYITPITHLGLGASTVRCGLAHSRELCETCPHADGLTSVGYMGYQHFPGSLLPTLTNLKWLSNREDFFPFLHCFCGPTLKTLTLSPVAWSVRKCVAVASLAPSCPFLEDLLCFGAEDSSMQAISEAVVGWKKLEVLEAGPVNERALTHAASLQTLQSLRFSASSDLTSHVLEFCSPDAVIEIVALTPSYLQAFMQNIHFSIQYLHLRCSLYDAAFPHLFFSHLKACVVHPEKLTWLSLLVGTTSKEDISNESIVLTSLMLHPLLSFKGLDYLDLGQSCTAHMDDTFLSELALSCPGLSQLYLGDQKVWLIAPLLTFDGVASLLKHCRQLSSLGVFFNATLVSDTAHAAPVDAVSPKIKNFLVGASPIDEPVKVAAVLSFLFPNATCISHCIPEKSPKQLQARMKKWESVDKMFGIFVSARKQSWEQGWAEGKAAAEKIIIA</sequence>
<evidence type="ECO:0000313" key="2">
    <source>
        <dbReference type="EMBL" id="KAG1778923.1"/>
    </source>
</evidence>
<dbReference type="AlphaFoldDB" id="A0A9P7D4M2"/>
<reference evidence="2" key="1">
    <citation type="journal article" date="2020" name="New Phytol.">
        <title>Comparative genomics reveals dynamic genome evolution in host specialist ectomycorrhizal fungi.</title>
        <authorList>
            <person name="Lofgren L.A."/>
            <person name="Nguyen N.H."/>
            <person name="Vilgalys R."/>
            <person name="Ruytinx J."/>
            <person name="Liao H.L."/>
            <person name="Branco S."/>
            <person name="Kuo A."/>
            <person name="LaButti K."/>
            <person name="Lipzen A."/>
            <person name="Andreopoulos W."/>
            <person name="Pangilinan J."/>
            <person name="Riley R."/>
            <person name="Hundley H."/>
            <person name="Na H."/>
            <person name="Barry K."/>
            <person name="Grigoriev I.V."/>
            <person name="Stajich J.E."/>
            <person name="Kennedy P.G."/>
        </authorList>
    </citation>
    <scope>NUCLEOTIDE SEQUENCE</scope>
    <source>
        <strain evidence="2">DOB743</strain>
    </source>
</reference>
<dbReference type="Proteomes" id="UP000714275">
    <property type="component" value="Unassembled WGS sequence"/>
</dbReference>
<dbReference type="InterPro" id="IPR032675">
    <property type="entry name" value="LRR_dom_sf"/>
</dbReference>
<feature type="signal peptide" evidence="1">
    <location>
        <begin position="1"/>
        <end position="26"/>
    </location>
</feature>
<dbReference type="EMBL" id="JABBWD010000014">
    <property type="protein sequence ID" value="KAG1778923.1"/>
    <property type="molecule type" value="Genomic_DNA"/>
</dbReference>
<evidence type="ECO:0000313" key="3">
    <source>
        <dbReference type="Proteomes" id="UP000714275"/>
    </source>
</evidence>
<feature type="chain" id="PRO_5040241601" evidence="1">
    <location>
        <begin position="27"/>
        <end position="467"/>
    </location>
</feature>
<keyword evidence="3" id="KW-1185">Reference proteome</keyword>
<accession>A0A9P7D4M2</accession>
<dbReference type="SUPFAM" id="SSF52047">
    <property type="entry name" value="RNI-like"/>
    <property type="match status" value="1"/>
</dbReference>
<comment type="caution">
    <text evidence="2">The sequence shown here is derived from an EMBL/GenBank/DDBJ whole genome shotgun (WGS) entry which is preliminary data.</text>
</comment>
<evidence type="ECO:0000256" key="1">
    <source>
        <dbReference type="SAM" id="SignalP"/>
    </source>
</evidence>
<protein>
    <submittedName>
        <fullName evidence="2">Uncharacterized protein</fullName>
    </submittedName>
</protein>
<organism evidence="2 3">
    <name type="scientific">Suillus placidus</name>
    <dbReference type="NCBI Taxonomy" id="48579"/>
    <lineage>
        <taxon>Eukaryota</taxon>
        <taxon>Fungi</taxon>
        <taxon>Dikarya</taxon>
        <taxon>Basidiomycota</taxon>
        <taxon>Agaricomycotina</taxon>
        <taxon>Agaricomycetes</taxon>
        <taxon>Agaricomycetidae</taxon>
        <taxon>Boletales</taxon>
        <taxon>Suillineae</taxon>
        <taxon>Suillaceae</taxon>
        <taxon>Suillus</taxon>
    </lineage>
</organism>